<gene>
    <name evidence="1" type="ORF">A0J61_08768</name>
</gene>
<accession>A0A1C7N777</accession>
<dbReference type="EMBL" id="LUGH01000707">
    <property type="protein sequence ID" value="OBZ83184.1"/>
    <property type="molecule type" value="Genomic_DNA"/>
</dbReference>
<dbReference type="InParanoid" id="A0A1C7N777"/>
<proteinExistence type="predicted"/>
<comment type="caution">
    <text evidence="1">The sequence shown here is derived from an EMBL/GenBank/DDBJ whole genome shotgun (WGS) entry which is preliminary data.</text>
</comment>
<name>A0A1C7N777_9FUNG</name>
<dbReference type="AlphaFoldDB" id="A0A1C7N777"/>
<protein>
    <submittedName>
        <fullName evidence="1">Uncharacterized protein</fullName>
    </submittedName>
</protein>
<evidence type="ECO:0000313" key="2">
    <source>
        <dbReference type="Proteomes" id="UP000093000"/>
    </source>
</evidence>
<sequence length="104" mass="12313">MPNFTMLCLDANLLKSYDSQMKVYTTLCTTVFKQITYTNRVTGKMYRFSSNKYSNDRCVMTYLMIIELQLVIESPFINRFVRYCTHMKDEYKVSPNVLVFGVKK</sequence>
<dbReference type="OrthoDB" id="2285917at2759"/>
<organism evidence="1 2">
    <name type="scientific">Choanephora cucurbitarum</name>
    <dbReference type="NCBI Taxonomy" id="101091"/>
    <lineage>
        <taxon>Eukaryota</taxon>
        <taxon>Fungi</taxon>
        <taxon>Fungi incertae sedis</taxon>
        <taxon>Mucoromycota</taxon>
        <taxon>Mucoromycotina</taxon>
        <taxon>Mucoromycetes</taxon>
        <taxon>Mucorales</taxon>
        <taxon>Mucorineae</taxon>
        <taxon>Choanephoraceae</taxon>
        <taxon>Choanephoroideae</taxon>
        <taxon>Choanephora</taxon>
    </lineage>
</organism>
<reference evidence="1 2" key="1">
    <citation type="submission" date="2016-03" db="EMBL/GenBank/DDBJ databases">
        <title>Choanephora cucurbitarum.</title>
        <authorList>
            <person name="Min B."/>
            <person name="Park H."/>
            <person name="Park J.-H."/>
            <person name="Shin H.-D."/>
            <person name="Choi I.-G."/>
        </authorList>
    </citation>
    <scope>NUCLEOTIDE SEQUENCE [LARGE SCALE GENOMIC DNA]</scope>
    <source>
        <strain evidence="1 2">KUS-F28377</strain>
    </source>
</reference>
<dbReference type="Proteomes" id="UP000093000">
    <property type="component" value="Unassembled WGS sequence"/>
</dbReference>
<evidence type="ECO:0000313" key="1">
    <source>
        <dbReference type="EMBL" id="OBZ83184.1"/>
    </source>
</evidence>
<keyword evidence="2" id="KW-1185">Reference proteome</keyword>